<evidence type="ECO:0000256" key="5">
    <source>
        <dbReference type="ARBA" id="ARBA00023136"/>
    </source>
</evidence>
<dbReference type="GO" id="GO:0009055">
    <property type="term" value="F:electron transfer activity"/>
    <property type="evidence" value="ECO:0007669"/>
    <property type="project" value="InterPro"/>
</dbReference>
<comment type="subcellular location">
    <subcellularLocation>
        <location evidence="1">Cell membrane</location>
        <topology evidence="1">Multi-pass membrane protein</topology>
    </subcellularLocation>
</comment>
<name>A0A7C3CL33_9BACT</name>
<evidence type="ECO:0000256" key="4">
    <source>
        <dbReference type="ARBA" id="ARBA00022989"/>
    </source>
</evidence>
<dbReference type="PANTHER" id="PTHR30074:SF6">
    <property type="entry name" value="FORMATE DEHYDROGENASE GAMMA SUBUNIT"/>
    <property type="match status" value="1"/>
</dbReference>
<feature type="transmembrane region" description="Helical" evidence="6">
    <location>
        <begin position="131"/>
        <end position="152"/>
    </location>
</feature>
<gene>
    <name evidence="8" type="ORF">ENJ40_07765</name>
</gene>
<dbReference type="GO" id="GO:0005886">
    <property type="term" value="C:plasma membrane"/>
    <property type="evidence" value="ECO:0007669"/>
    <property type="project" value="UniProtKB-SubCell"/>
</dbReference>
<dbReference type="GO" id="GO:0009061">
    <property type="term" value="P:anaerobic respiration"/>
    <property type="evidence" value="ECO:0007669"/>
    <property type="project" value="TreeGrafter"/>
</dbReference>
<evidence type="ECO:0000259" key="7">
    <source>
        <dbReference type="Pfam" id="PF01292"/>
    </source>
</evidence>
<dbReference type="GO" id="GO:0022904">
    <property type="term" value="P:respiratory electron transport chain"/>
    <property type="evidence" value="ECO:0007669"/>
    <property type="project" value="InterPro"/>
</dbReference>
<dbReference type="Gene3D" id="1.20.950.20">
    <property type="entry name" value="Transmembrane di-heme cytochromes, Chain C"/>
    <property type="match status" value="1"/>
</dbReference>
<evidence type="ECO:0000256" key="1">
    <source>
        <dbReference type="ARBA" id="ARBA00004651"/>
    </source>
</evidence>
<sequence>MREIQAFNRFQRSMHLHYIHFMVIFFLTGLPQVAPHHFRWLLYFFWVPFAWFSPETTYLSGGMKVAMVLHRLAAVGLLIYAPLFALRELKNMGRWQIWPEGGPGAGIAELIKHYLSFQPGRFGKYNFGQKCLAWLTIVATGIMIVSGCILMFKDAFSPSAWRWARFFHDVGFFVFLVILPIHIYMALHPLNRKGFRAMFETGTLPEDYVKTHHPLWWEKIKSRGGGSMS</sequence>
<feature type="transmembrane region" description="Helical" evidence="6">
    <location>
        <begin position="21"/>
        <end position="46"/>
    </location>
</feature>
<dbReference type="Pfam" id="PF01292">
    <property type="entry name" value="Ni_hydr_CYTB"/>
    <property type="match status" value="1"/>
</dbReference>
<evidence type="ECO:0000256" key="6">
    <source>
        <dbReference type="SAM" id="Phobius"/>
    </source>
</evidence>
<keyword evidence="3 6" id="KW-0812">Transmembrane</keyword>
<keyword evidence="2" id="KW-1003">Cell membrane</keyword>
<reference evidence="8" key="1">
    <citation type="journal article" date="2020" name="mSystems">
        <title>Genome- and Community-Level Interaction Insights into Carbon Utilization and Element Cycling Functions of Hydrothermarchaeota in Hydrothermal Sediment.</title>
        <authorList>
            <person name="Zhou Z."/>
            <person name="Liu Y."/>
            <person name="Xu W."/>
            <person name="Pan J."/>
            <person name="Luo Z.H."/>
            <person name="Li M."/>
        </authorList>
    </citation>
    <scope>NUCLEOTIDE SEQUENCE [LARGE SCALE GENOMIC DNA]</scope>
    <source>
        <strain evidence="8">HyVt-483</strain>
    </source>
</reference>
<dbReference type="InterPro" id="IPR011577">
    <property type="entry name" value="Cyt_b561_bac/Ni-Hgenase"/>
</dbReference>
<dbReference type="GO" id="GO:0036397">
    <property type="term" value="F:formate dehydrogenase (quinone) activity"/>
    <property type="evidence" value="ECO:0007669"/>
    <property type="project" value="TreeGrafter"/>
</dbReference>
<comment type="caution">
    <text evidence="8">The sequence shown here is derived from an EMBL/GenBank/DDBJ whole genome shotgun (WGS) entry which is preliminary data.</text>
</comment>
<evidence type="ECO:0000256" key="2">
    <source>
        <dbReference type="ARBA" id="ARBA00022475"/>
    </source>
</evidence>
<dbReference type="PANTHER" id="PTHR30074">
    <property type="entry name" value="FORMATE DEHYDROGENASE, NITRATE-INDUCIBLE, CYTOCHROME B556 FDN SUBUNIT"/>
    <property type="match status" value="1"/>
</dbReference>
<dbReference type="InterPro" id="IPR016174">
    <property type="entry name" value="Di-haem_cyt_TM"/>
</dbReference>
<accession>A0A7C3CL33</accession>
<evidence type="ECO:0000256" key="3">
    <source>
        <dbReference type="ARBA" id="ARBA00022692"/>
    </source>
</evidence>
<dbReference type="EMBL" id="DRMH01000103">
    <property type="protein sequence ID" value="HFC98336.1"/>
    <property type="molecule type" value="Genomic_DNA"/>
</dbReference>
<protein>
    <recommendedName>
        <fullName evidence="7">Cytochrome b561 bacterial/Ni-hydrogenase domain-containing protein</fullName>
    </recommendedName>
</protein>
<evidence type="ECO:0000313" key="8">
    <source>
        <dbReference type="EMBL" id="HFC98336.1"/>
    </source>
</evidence>
<dbReference type="SUPFAM" id="SSF81342">
    <property type="entry name" value="Transmembrane di-heme cytochromes"/>
    <property type="match status" value="1"/>
</dbReference>
<dbReference type="InterPro" id="IPR051817">
    <property type="entry name" value="FDH_cytochrome_b556_subunit"/>
</dbReference>
<dbReference type="GO" id="GO:0015944">
    <property type="term" value="P:formate oxidation"/>
    <property type="evidence" value="ECO:0007669"/>
    <property type="project" value="TreeGrafter"/>
</dbReference>
<feature type="transmembrane region" description="Helical" evidence="6">
    <location>
        <begin position="66"/>
        <end position="86"/>
    </location>
</feature>
<keyword evidence="5 6" id="KW-0472">Membrane</keyword>
<keyword evidence="4 6" id="KW-1133">Transmembrane helix</keyword>
<feature type="domain" description="Cytochrome b561 bacterial/Ni-hydrogenase" evidence="7">
    <location>
        <begin position="7"/>
        <end position="199"/>
    </location>
</feature>
<organism evidence="8">
    <name type="scientific">Thermosulfurimonas dismutans</name>
    <dbReference type="NCBI Taxonomy" id="999894"/>
    <lineage>
        <taxon>Bacteria</taxon>
        <taxon>Pseudomonadati</taxon>
        <taxon>Thermodesulfobacteriota</taxon>
        <taxon>Thermodesulfobacteria</taxon>
        <taxon>Thermodesulfobacteriales</taxon>
        <taxon>Thermodesulfobacteriaceae</taxon>
        <taxon>Thermosulfurimonas</taxon>
    </lineage>
</organism>
<feature type="transmembrane region" description="Helical" evidence="6">
    <location>
        <begin position="172"/>
        <end position="190"/>
    </location>
</feature>
<dbReference type="AlphaFoldDB" id="A0A7C3CL33"/>
<dbReference type="GO" id="GO:0009326">
    <property type="term" value="C:formate dehydrogenase complex"/>
    <property type="evidence" value="ECO:0007669"/>
    <property type="project" value="TreeGrafter"/>
</dbReference>
<dbReference type="Proteomes" id="UP000886043">
    <property type="component" value="Unassembled WGS sequence"/>
</dbReference>
<proteinExistence type="predicted"/>